<keyword evidence="4" id="KW-0732">Signal</keyword>
<dbReference type="InterPro" id="IPR019734">
    <property type="entry name" value="TPR_rpt"/>
</dbReference>
<dbReference type="InterPro" id="IPR050498">
    <property type="entry name" value="Ycf3"/>
</dbReference>
<dbReference type="AlphaFoldDB" id="A0A3R5X0X9"/>
<dbReference type="InterPro" id="IPR011990">
    <property type="entry name" value="TPR-like_helical_dom_sf"/>
</dbReference>
<dbReference type="RefSeq" id="WP_122131391.1">
    <property type="nucleotide sequence ID" value="NZ_JBCOLY010000097.1"/>
</dbReference>
<accession>A0A3R5X0X9</accession>
<sequence length="575" mass="63336">MKRILHLILISFLCLSAAAQKNAPKWMNKAKRAVFTITTYGKDGNKLATSTGFFISETGEAVSAYDIFKGAEKATITDFEGKTFLVKNILGADELYDAVKFQVEVPKKAVFLPIAAEPVANGTNAYLLLYSTGKNATFKSGAITEVSKLKDPYKYYKMAVALEENELNAPLLTPEGEVFGLAQADAGGKKDICYGLSAGYAGSLSIGSADYLSSAYRNINIPKGWPKELDQATVALYLISGTQDAKARLETVNDFITTFPDVPDGYLNRSDLYAYNRAELANSTAEQATYLQKALDDIKTASKCSDKKGDFWYNQAKLIYGVASADSTLTDPAWTIEAAMEALEKAIEEDNLPAYHQLRADILFNKGEFQQAFDEYMIVNNSDVASASSYYLAAKAKERVTGFNIGDVIDLLDKAIEKCGTNMNAEAAAYVLERINWRLRLAQYTEAIADYDLYYTLIGGQVLPNFFFLREQAKFRAGDLEGALKDIQAAIQGSPSTPDYYAEEASIYVRQQKYEEALKSIERAIAIAPGFGACYRLRGVCYVRLEKKTEACEAFNKAKELGDPLAGKLIKEHCK</sequence>
<dbReference type="SUPFAM" id="SSF50494">
    <property type="entry name" value="Trypsin-like serine proteases"/>
    <property type="match status" value="1"/>
</dbReference>
<protein>
    <submittedName>
        <fullName evidence="5">Tetratricopeptide repeat protein</fullName>
    </submittedName>
</protein>
<dbReference type="Pfam" id="PF13365">
    <property type="entry name" value="Trypsin_2"/>
    <property type="match status" value="1"/>
</dbReference>
<comment type="caution">
    <text evidence="5">The sequence shown here is derived from an EMBL/GenBank/DDBJ whole genome shotgun (WGS) entry which is preliminary data.</text>
</comment>
<dbReference type="Proteomes" id="UP000437446">
    <property type="component" value="Unassembled WGS sequence"/>
</dbReference>
<dbReference type="InterPro" id="IPR009003">
    <property type="entry name" value="Peptidase_S1_PA"/>
</dbReference>
<evidence type="ECO:0000313" key="6">
    <source>
        <dbReference type="Proteomes" id="UP000437446"/>
    </source>
</evidence>
<dbReference type="SMART" id="SM00028">
    <property type="entry name" value="TPR"/>
    <property type="match status" value="3"/>
</dbReference>
<feature type="chain" id="PRO_5043187482" evidence="4">
    <location>
        <begin position="20"/>
        <end position="575"/>
    </location>
</feature>
<dbReference type="PANTHER" id="PTHR44858:SF1">
    <property type="entry name" value="UDP-N-ACETYLGLUCOSAMINE--PEPTIDE N-ACETYLGLUCOSAMINYLTRANSFERASE SPINDLY-RELATED"/>
    <property type="match status" value="1"/>
</dbReference>
<feature type="repeat" description="TPR" evidence="3">
    <location>
        <begin position="498"/>
        <end position="531"/>
    </location>
</feature>
<reference evidence="5 6" key="1">
    <citation type="journal article" date="2019" name="Nat. Med.">
        <title>A library of human gut bacterial isolates paired with longitudinal multiomics data enables mechanistic microbiome research.</title>
        <authorList>
            <person name="Poyet M."/>
            <person name="Groussin M."/>
            <person name="Gibbons S.M."/>
            <person name="Avila-Pacheco J."/>
            <person name="Jiang X."/>
            <person name="Kearney S.M."/>
            <person name="Perrotta A.R."/>
            <person name="Berdy B."/>
            <person name="Zhao S."/>
            <person name="Lieberman T.D."/>
            <person name="Swanson P.K."/>
            <person name="Smith M."/>
            <person name="Roesemann S."/>
            <person name="Alexander J.E."/>
            <person name="Rich S.A."/>
            <person name="Livny J."/>
            <person name="Vlamakis H."/>
            <person name="Clish C."/>
            <person name="Bullock K."/>
            <person name="Deik A."/>
            <person name="Scott J."/>
            <person name="Pierce K.A."/>
            <person name="Xavier R.J."/>
            <person name="Alm E.J."/>
        </authorList>
    </citation>
    <scope>NUCLEOTIDE SEQUENCE [LARGE SCALE GENOMIC DNA]</scope>
    <source>
        <strain evidence="5 6">BIOML-A25</strain>
    </source>
</reference>
<dbReference type="EMBL" id="WNCR01000013">
    <property type="protein sequence ID" value="MTU30953.1"/>
    <property type="molecule type" value="Genomic_DNA"/>
</dbReference>
<dbReference type="GO" id="GO:0009279">
    <property type="term" value="C:cell outer membrane"/>
    <property type="evidence" value="ECO:0007669"/>
    <property type="project" value="TreeGrafter"/>
</dbReference>
<dbReference type="Gene3D" id="2.40.10.120">
    <property type="match status" value="1"/>
</dbReference>
<organism evidence="5 6">
    <name type="scientific">Parabacteroides merdae</name>
    <dbReference type="NCBI Taxonomy" id="46503"/>
    <lineage>
        <taxon>Bacteria</taxon>
        <taxon>Pseudomonadati</taxon>
        <taxon>Bacteroidota</taxon>
        <taxon>Bacteroidia</taxon>
        <taxon>Bacteroidales</taxon>
        <taxon>Tannerellaceae</taxon>
        <taxon>Parabacteroides</taxon>
    </lineage>
</organism>
<dbReference type="PANTHER" id="PTHR44858">
    <property type="entry name" value="TETRATRICOPEPTIDE REPEAT PROTEIN 6"/>
    <property type="match status" value="1"/>
</dbReference>
<dbReference type="GO" id="GO:0046813">
    <property type="term" value="P:receptor-mediated virion attachment to host cell"/>
    <property type="evidence" value="ECO:0007669"/>
    <property type="project" value="TreeGrafter"/>
</dbReference>
<dbReference type="Gene3D" id="1.25.40.10">
    <property type="entry name" value="Tetratricopeptide repeat domain"/>
    <property type="match status" value="3"/>
</dbReference>
<keyword evidence="1" id="KW-0677">Repeat</keyword>
<dbReference type="SUPFAM" id="SSF48439">
    <property type="entry name" value="Protein prenylyltransferase"/>
    <property type="match status" value="1"/>
</dbReference>
<evidence type="ECO:0000256" key="3">
    <source>
        <dbReference type="PROSITE-ProRule" id="PRU00339"/>
    </source>
</evidence>
<gene>
    <name evidence="5" type="ORF">GMD66_17420</name>
</gene>
<name>A0A3R5X0X9_9BACT</name>
<evidence type="ECO:0000256" key="1">
    <source>
        <dbReference type="ARBA" id="ARBA00022737"/>
    </source>
</evidence>
<evidence type="ECO:0000256" key="2">
    <source>
        <dbReference type="ARBA" id="ARBA00022803"/>
    </source>
</evidence>
<evidence type="ECO:0000256" key="4">
    <source>
        <dbReference type="SAM" id="SignalP"/>
    </source>
</evidence>
<evidence type="ECO:0000313" key="5">
    <source>
        <dbReference type="EMBL" id="MTU30953.1"/>
    </source>
</evidence>
<proteinExistence type="predicted"/>
<keyword evidence="2 3" id="KW-0802">TPR repeat</keyword>
<dbReference type="PROSITE" id="PS50005">
    <property type="entry name" value="TPR"/>
    <property type="match status" value="1"/>
</dbReference>
<dbReference type="SUPFAM" id="SSF48452">
    <property type="entry name" value="TPR-like"/>
    <property type="match status" value="1"/>
</dbReference>
<feature type="signal peptide" evidence="4">
    <location>
        <begin position="1"/>
        <end position="19"/>
    </location>
</feature>
<dbReference type="Pfam" id="PF13432">
    <property type="entry name" value="TPR_16"/>
    <property type="match status" value="1"/>
</dbReference>